<dbReference type="InterPro" id="IPR013324">
    <property type="entry name" value="RNA_pol_sigma_r3/r4-like"/>
</dbReference>
<dbReference type="InterPro" id="IPR013325">
    <property type="entry name" value="RNA_pol_sigma_r2"/>
</dbReference>
<dbReference type="SUPFAM" id="SSF88946">
    <property type="entry name" value="Sigma2 domain of RNA polymerase sigma factors"/>
    <property type="match status" value="1"/>
</dbReference>
<dbReference type="CDD" id="cd06171">
    <property type="entry name" value="Sigma70_r4"/>
    <property type="match status" value="1"/>
</dbReference>
<dbReference type="InterPro" id="IPR014284">
    <property type="entry name" value="RNA_pol_sigma-70_dom"/>
</dbReference>
<evidence type="ECO:0000313" key="7">
    <source>
        <dbReference type="Proteomes" id="UP001609821"/>
    </source>
</evidence>
<dbReference type="Pfam" id="PF08281">
    <property type="entry name" value="Sigma70_r4_2"/>
    <property type="match status" value="1"/>
</dbReference>
<evidence type="ECO:0000313" key="6">
    <source>
        <dbReference type="EMBL" id="MFH6564496.1"/>
    </source>
</evidence>
<dbReference type="Gene3D" id="1.10.1740.10">
    <property type="match status" value="1"/>
</dbReference>
<dbReference type="NCBIfam" id="TIGR02937">
    <property type="entry name" value="sigma70-ECF"/>
    <property type="match status" value="1"/>
</dbReference>
<accession>A0ABW7LS02</accession>
<gene>
    <name evidence="6" type="ORF">ACHMWK_00545</name>
</gene>
<dbReference type="Gene3D" id="1.10.10.10">
    <property type="entry name" value="Winged helix-like DNA-binding domain superfamily/Winged helix DNA-binding domain"/>
    <property type="match status" value="1"/>
</dbReference>
<dbReference type="InterPro" id="IPR039425">
    <property type="entry name" value="RNA_pol_sigma-70-like"/>
</dbReference>
<dbReference type="PANTHER" id="PTHR43133:SF63">
    <property type="entry name" value="RNA POLYMERASE SIGMA FACTOR FECI-RELATED"/>
    <property type="match status" value="1"/>
</dbReference>
<keyword evidence="4" id="KW-0804">Transcription</keyword>
<evidence type="ECO:0000256" key="2">
    <source>
        <dbReference type="ARBA" id="ARBA00023015"/>
    </source>
</evidence>
<dbReference type="InterPro" id="IPR013249">
    <property type="entry name" value="RNA_pol_sigma70_r4_t2"/>
</dbReference>
<sequence>MSNSPSDHSIMSALALHYDDLVEYIRRRFNGRDFSRDLMHDLCIQMLEKPPKEHVATPLAYLRRAAFNRAVDRVRAERTRQAHMNGFVPEHQSVDVWDGEKALNFEQQLTALLDIIQALPMRQRQVFLLHRIHEMPQREIAEELDISVNMVTQHFGRAMKTIAQQWEPAHRACQSCFRKKP</sequence>
<dbReference type="PANTHER" id="PTHR43133">
    <property type="entry name" value="RNA POLYMERASE ECF-TYPE SIGMA FACTO"/>
    <property type="match status" value="1"/>
</dbReference>
<dbReference type="RefSeq" id="WP_261738350.1">
    <property type="nucleotide sequence ID" value="NZ_JBINXA010000002.1"/>
</dbReference>
<name>A0ABW7LS02_9PSED</name>
<keyword evidence="3" id="KW-0731">Sigma factor</keyword>
<proteinExistence type="inferred from homology"/>
<keyword evidence="2" id="KW-0805">Transcription regulation</keyword>
<evidence type="ECO:0000256" key="4">
    <source>
        <dbReference type="ARBA" id="ARBA00023163"/>
    </source>
</evidence>
<keyword evidence="7" id="KW-1185">Reference proteome</keyword>
<evidence type="ECO:0000256" key="1">
    <source>
        <dbReference type="ARBA" id="ARBA00010641"/>
    </source>
</evidence>
<feature type="domain" description="RNA polymerase sigma factor 70 region 4 type 2" evidence="5">
    <location>
        <begin position="111"/>
        <end position="161"/>
    </location>
</feature>
<comment type="similarity">
    <text evidence="1">Belongs to the sigma-70 factor family. ECF subfamily.</text>
</comment>
<dbReference type="InterPro" id="IPR036388">
    <property type="entry name" value="WH-like_DNA-bd_sf"/>
</dbReference>
<dbReference type="EMBL" id="JBINXB010000001">
    <property type="protein sequence ID" value="MFH6564496.1"/>
    <property type="molecule type" value="Genomic_DNA"/>
</dbReference>
<comment type="caution">
    <text evidence="6">The sequence shown here is derived from an EMBL/GenBank/DDBJ whole genome shotgun (WGS) entry which is preliminary data.</text>
</comment>
<evidence type="ECO:0000256" key="3">
    <source>
        <dbReference type="ARBA" id="ARBA00023082"/>
    </source>
</evidence>
<dbReference type="SUPFAM" id="SSF88659">
    <property type="entry name" value="Sigma3 and sigma4 domains of RNA polymerase sigma factors"/>
    <property type="match status" value="1"/>
</dbReference>
<dbReference type="Proteomes" id="UP001609821">
    <property type="component" value="Unassembled WGS sequence"/>
</dbReference>
<reference evidence="6 7" key="1">
    <citation type="submission" date="2024-10" db="EMBL/GenBank/DDBJ databases">
        <title>Aeromonas and Pseudomonas from the Cagarras Archipelago, Rio de Janeiro, Brazil.</title>
        <authorList>
            <person name="Canellas A.L.B."/>
            <person name="Laport M.S."/>
        </authorList>
    </citation>
    <scope>NUCLEOTIDE SEQUENCE [LARGE SCALE GENOMIC DNA]</scope>
    <source>
        <strain evidence="6 7">CPF-4</strain>
    </source>
</reference>
<protein>
    <submittedName>
        <fullName evidence="6">RNA polymerase sigma factor</fullName>
    </submittedName>
</protein>
<evidence type="ECO:0000259" key="5">
    <source>
        <dbReference type="Pfam" id="PF08281"/>
    </source>
</evidence>
<organism evidence="6 7">
    <name type="scientific">Pseudomonas kulmbachensis</name>
    <dbReference type="NCBI Taxonomy" id="3043408"/>
    <lineage>
        <taxon>Bacteria</taxon>
        <taxon>Pseudomonadati</taxon>
        <taxon>Pseudomonadota</taxon>
        <taxon>Gammaproteobacteria</taxon>
        <taxon>Pseudomonadales</taxon>
        <taxon>Pseudomonadaceae</taxon>
        <taxon>Pseudomonas</taxon>
    </lineage>
</organism>